<evidence type="ECO:0000256" key="1">
    <source>
        <dbReference type="SAM" id="SignalP"/>
    </source>
</evidence>
<sequence>MTKIIYLFLFLVFLISAGLYFIDANAADTAPSQPNAHHCDSYENLADYTRCILRSPKADMV</sequence>
<dbReference type="RefSeq" id="WP_171318405.1">
    <property type="nucleotide sequence ID" value="NZ_JABFCY010000009.1"/>
</dbReference>
<reference evidence="2 3" key="1">
    <citation type="submission" date="2020-05" db="EMBL/GenBank/DDBJ databases">
        <title>Draft Genome Sequence of Ochrobactrum soli Isolated from Stable Fly Gut.</title>
        <authorList>
            <person name="Pileggi M.T."/>
            <person name="Vazhakkala L.J."/>
            <person name="Wong C.N."/>
        </authorList>
    </citation>
    <scope>NUCLEOTIDE SEQUENCE [LARGE SCALE GENOMIC DNA]</scope>
    <source>
        <strain evidence="2 3">MTP-C0764</strain>
    </source>
</reference>
<feature type="signal peptide" evidence="1">
    <location>
        <begin position="1"/>
        <end position="26"/>
    </location>
</feature>
<protein>
    <submittedName>
        <fullName evidence="2">Uncharacterized protein</fullName>
    </submittedName>
</protein>
<keyword evidence="3" id="KW-1185">Reference proteome</keyword>
<feature type="chain" id="PRO_5032885694" evidence="1">
    <location>
        <begin position="27"/>
        <end position="61"/>
    </location>
</feature>
<comment type="caution">
    <text evidence="2">The sequence shown here is derived from an EMBL/GenBank/DDBJ whole genome shotgun (WGS) entry which is preliminary data.</text>
</comment>
<name>A0A849KMQ6_9HYPH</name>
<accession>A0A849KMQ6</accession>
<evidence type="ECO:0000313" key="2">
    <source>
        <dbReference type="EMBL" id="NNU61593.1"/>
    </source>
</evidence>
<evidence type="ECO:0000313" key="3">
    <source>
        <dbReference type="Proteomes" id="UP000574931"/>
    </source>
</evidence>
<keyword evidence="1" id="KW-0732">Signal</keyword>
<dbReference type="Proteomes" id="UP000574931">
    <property type="component" value="Unassembled WGS sequence"/>
</dbReference>
<organism evidence="2 3">
    <name type="scientific">Ochrobactrum soli</name>
    <dbReference type="NCBI Taxonomy" id="2448455"/>
    <lineage>
        <taxon>Bacteria</taxon>
        <taxon>Pseudomonadati</taxon>
        <taxon>Pseudomonadota</taxon>
        <taxon>Alphaproteobacteria</taxon>
        <taxon>Hyphomicrobiales</taxon>
        <taxon>Brucellaceae</taxon>
        <taxon>Brucella/Ochrobactrum group</taxon>
        <taxon>Ochrobactrum</taxon>
    </lineage>
</organism>
<gene>
    <name evidence="2" type="ORF">HKX02_15250</name>
</gene>
<dbReference type="EMBL" id="JABFCY010000009">
    <property type="protein sequence ID" value="NNU61593.1"/>
    <property type="molecule type" value="Genomic_DNA"/>
</dbReference>
<dbReference type="AlphaFoldDB" id="A0A849KMQ6"/>
<proteinExistence type="predicted"/>